<dbReference type="EMBL" id="JAUIZM010000010">
    <property type="protein sequence ID" value="KAK1361413.1"/>
    <property type="molecule type" value="Genomic_DNA"/>
</dbReference>
<gene>
    <name evidence="1" type="ORF">POM88_045887</name>
</gene>
<evidence type="ECO:0000313" key="2">
    <source>
        <dbReference type="Proteomes" id="UP001237642"/>
    </source>
</evidence>
<dbReference type="AlphaFoldDB" id="A0AAD8M6W0"/>
<evidence type="ECO:0000313" key="1">
    <source>
        <dbReference type="EMBL" id="KAK1361413.1"/>
    </source>
</evidence>
<protein>
    <submittedName>
        <fullName evidence="1">Uncharacterized protein</fullName>
    </submittedName>
</protein>
<name>A0AAD8M6W0_9APIA</name>
<keyword evidence="2" id="KW-1185">Reference proteome</keyword>
<reference evidence="1" key="2">
    <citation type="submission" date="2023-05" db="EMBL/GenBank/DDBJ databases">
        <authorList>
            <person name="Schelkunov M.I."/>
        </authorList>
    </citation>
    <scope>NUCLEOTIDE SEQUENCE</scope>
    <source>
        <strain evidence="1">Hsosn_3</strain>
        <tissue evidence="1">Leaf</tissue>
    </source>
</reference>
<comment type="caution">
    <text evidence="1">The sequence shown here is derived from an EMBL/GenBank/DDBJ whole genome shotgun (WGS) entry which is preliminary data.</text>
</comment>
<reference evidence="1" key="1">
    <citation type="submission" date="2023-02" db="EMBL/GenBank/DDBJ databases">
        <title>Genome of toxic invasive species Heracleum sosnowskyi carries increased number of genes despite the absence of recent whole-genome duplications.</title>
        <authorList>
            <person name="Schelkunov M."/>
            <person name="Shtratnikova V."/>
            <person name="Makarenko M."/>
            <person name="Klepikova A."/>
            <person name="Omelchenko D."/>
            <person name="Novikova G."/>
            <person name="Obukhova E."/>
            <person name="Bogdanov V."/>
            <person name="Penin A."/>
            <person name="Logacheva M."/>
        </authorList>
    </citation>
    <scope>NUCLEOTIDE SEQUENCE</scope>
    <source>
        <strain evidence="1">Hsosn_3</strain>
        <tissue evidence="1">Leaf</tissue>
    </source>
</reference>
<organism evidence="1 2">
    <name type="scientific">Heracleum sosnowskyi</name>
    <dbReference type="NCBI Taxonomy" id="360622"/>
    <lineage>
        <taxon>Eukaryota</taxon>
        <taxon>Viridiplantae</taxon>
        <taxon>Streptophyta</taxon>
        <taxon>Embryophyta</taxon>
        <taxon>Tracheophyta</taxon>
        <taxon>Spermatophyta</taxon>
        <taxon>Magnoliopsida</taxon>
        <taxon>eudicotyledons</taxon>
        <taxon>Gunneridae</taxon>
        <taxon>Pentapetalae</taxon>
        <taxon>asterids</taxon>
        <taxon>campanulids</taxon>
        <taxon>Apiales</taxon>
        <taxon>Apiaceae</taxon>
        <taxon>Apioideae</taxon>
        <taxon>apioid superclade</taxon>
        <taxon>Tordylieae</taxon>
        <taxon>Tordyliinae</taxon>
        <taxon>Heracleum</taxon>
    </lineage>
</organism>
<sequence length="153" mass="17120">MLANLSIQSQSPLLLVSFSKPSERQIRSNGARQMQLPKFCSFVSMTVLGKPSTIRLEGRGDLESKIKKQMRLNSNVTGSKPVTEILEINFNVHASKILDVQIFLLSKRRVQFEQTIEFMLLIMGSISMAQISLQMAVAPADSEFLDVRFSLGD</sequence>
<proteinExistence type="predicted"/>
<accession>A0AAD8M6W0</accession>
<dbReference type="Proteomes" id="UP001237642">
    <property type="component" value="Unassembled WGS sequence"/>
</dbReference>